<reference evidence="3" key="1">
    <citation type="submission" date="2018-05" db="EMBL/GenBank/DDBJ databases">
        <authorList>
            <person name="Du Z."/>
            <person name="Wang X."/>
        </authorList>
    </citation>
    <scope>NUCLEOTIDE SEQUENCE [LARGE SCALE GENOMIC DNA]</scope>
    <source>
        <strain evidence="3">WDS4C29</strain>
    </source>
</reference>
<evidence type="ECO:0000313" key="2">
    <source>
        <dbReference type="EMBL" id="PWG17337.1"/>
    </source>
</evidence>
<evidence type="ECO:0000259" key="1">
    <source>
        <dbReference type="Pfam" id="PF06568"/>
    </source>
</evidence>
<comment type="caution">
    <text evidence="2">The sequence shown here is derived from an EMBL/GenBank/DDBJ whole genome shotgun (WGS) entry which is preliminary data.</text>
</comment>
<dbReference type="OrthoDB" id="8244198at2"/>
<keyword evidence="3" id="KW-1185">Reference proteome</keyword>
<name>A0A2V1P7I8_9RHOB</name>
<dbReference type="Proteomes" id="UP000245293">
    <property type="component" value="Unassembled WGS sequence"/>
</dbReference>
<protein>
    <recommendedName>
        <fullName evidence="1">YjiS-like domain-containing protein</fullName>
    </recommendedName>
</protein>
<dbReference type="InterPro" id="IPR009506">
    <property type="entry name" value="YjiS-like"/>
</dbReference>
<gene>
    <name evidence="2" type="ORF">DFK10_07750</name>
</gene>
<dbReference type="AlphaFoldDB" id="A0A2V1P7I8"/>
<proteinExistence type="predicted"/>
<accession>A0A2V1P7I8</accession>
<dbReference type="Pfam" id="PF06568">
    <property type="entry name" value="YjiS-like"/>
    <property type="match status" value="1"/>
</dbReference>
<evidence type="ECO:0000313" key="3">
    <source>
        <dbReference type="Proteomes" id="UP000245293"/>
    </source>
</evidence>
<feature type="domain" description="YjiS-like" evidence="1">
    <location>
        <begin position="26"/>
        <end position="60"/>
    </location>
</feature>
<dbReference type="EMBL" id="QETF01000006">
    <property type="protein sequence ID" value="PWG17337.1"/>
    <property type="molecule type" value="Genomic_DNA"/>
</dbReference>
<dbReference type="RefSeq" id="WP_109388312.1">
    <property type="nucleotide sequence ID" value="NZ_QETF01000006.1"/>
</dbReference>
<organism evidence="2 3">
    <name type="scientific">Salibaculum griseiflavum</name>
    <dbReference type="NCBI Taxonomy" id="1914409"/>
    <lineage>
        <taxon>Bacteria</taxon>
        <taxon>Pseudomonadati</taxon>
        <taxon>Pseudomonadota</taxon>
        <taxon>Alphaproteobacteria</taxon>
        <taxon>Rhodobacterales</taxon>
        <taxon>Roseobacteraceae</taxon>
        <taxon>Salibaculum</taxon>
    </lineage>
</organism>
<sequence length="71" mass="8062">MAHITDIRVHGPSLSERFARLREALALRAAKRKVYRTTYDELSRVSDRDLADMGIHRSMIPGIAQQAAEEL</sequence>